<keyword evidence="5" id="KW-0143">Chaperone</keyword>
<keyword evidence="2" id="KW-0547">Nucleotide-binding</keyword>
<dbReference type="Pfam" id="PF03308">
    <property type="entry name" value="MeaB"/>
    <property type="match status" value="1"/>
</dbReference>
<dbReference type="InterPro" id="IPR005129">
    <property type="entry name" value="GTPase_ArgK"/>
</dbReference>
<dbReference type="CDD" id="cd03114">
    <property type="entry name" value="MMAA-like"/>
    <property type="match status" value="1"/>
</dbReference>
<evidence type="ECO:0000256" key="1">
    <source>
        <dbReference type="ARBA" id="ARBA00009625"/>
    </source>
</evidence>
<evidence type="ECO:0000313" key="7">
    <source>
        <dbReference type="Proteomes" id="UP000199068"/>
    </source>
</evidence>
<evidence type="ECO:0000256" key="2">
    <source>
        <dbReference type="ARBA" id="ARBA00022741"/>
    </source>
</evidence>
<dbReference type="NCBIfam" id="TIGR00750">
    <property type="entry name" value="lao"/>
    <property type="match status" value="1"/>
</dbReference>
<proteinExistence type="inferred from homology"/>
<comment type="similarity">
    <text evidence="1">Belongs to the SIMIBI class G3E GTPase family. ArgK/MeaB subfamily.</text>
</comment>
<dbReference type="STRING" id="1121325.SAMN04515677_11110"/>
<accession>A0A1G9SX21</accession>
<evidence type="ECO:0000256" key="5">
    <source>
        <dbReference type="ARBA" id="ARBA00023186"/>
    </source>
</evidence>
<dbReference type="RefSeq" id="WP_092727420.1">
    <property type="nucleotide sequence ID" value="NZ_FNGW01000011.1"/>
</dbReference>
<organism evidence="6 7">
    <name type="scientific">Romboutsia lituseburensis DSM 797</name>
    <dbReference type="NCBI Taxonomy" id="1121325"/>
    <lineage>
        <taxon>Bacteria</taxon>
        <taxon>Bacillati</taxon>
        <taxon>Bacillota</taxon>
        <taxon>Clostridia</taxon>
        <taxon>Peptostreptococcales</taxon>
        <taxon>Peptostreptococcaceae</taxon>
        <taxon>Romboutsia</taxon>
    </lineage>
</organism>
<keyword evidence="6" id="KW-0418">Kinase</keyword>
<evidence type="ECO:0000256" key="3">
    <source>
        <dbReference type="ARBA" id="ARBA00022801"/>
    </source>
</evidence>
<dbReference type="InterPro" id="IPR052040">
    <property type="entry name" value="GTPase/Isobutyryl-CoA_mutase"/>
</dbReference>
<dbReference type="Proteomes" id="UP000199068">
    <property type="component" value="Unassembled WGS sequence"/>
</dbReference>
<dbReference type="AlphaFoldDB" id="A0A1G9SX21"/>
<dbReference type="EMBL" id="FNGW01000011">
    <property type="protein sequence ID" value="SDM39953.1"/>
    <property type="molecule type" value="Genomic_DNA"/>
</dbReference>
<reference evidence="6 7" key="1">
    <citation type="submission" date="2016-10" db="EMBL/GenBank/DDBJ databases">
        <authorList>
            <person name="de Groot N.N."/>
        </authorList>
    </citation>
    <scope>NUCLEOTIDE SEQUENCE [LARGE SCALE GENOMIC DNA]</scope>
    <source>
        <strain evidence="6 7">DSM 797</strain>
    </source>
</reference>
<evidence type="ECO:0000313" key="6">
    <source>
        <dbReference type="EMBL" id="SDM39953.1"/>
    </source>
</evidence>
<keyword evidence="4" id="KW-0342">GTP-binding</keyword>
<name>A0A1G9SX21_9FIRM</name>
<dbReference type="GO" id="GO:0005525">
    <property type="term" value="F:GTP binding"/>
    <property type="evidence" value="ECO:0007669"/>
    <property type="project" value="UniProtKB-KW"/>
</dbReference>
<dbReference type="PANTHER" id="PTHR43087">
    <property type="entry name" value="LYSINE/ARGININE/ORNITHINE TRANSPORT SYSTEM KINASE"/>
    <property type="match status" value="1"/>
</dbReference>
<evidence type="ECO:0000256" key="4">
    <source>
        <dbReference type="ARBA" id="ARBA00023134"/>
    </source>
</evidence>
<keyword evidence="7" id="KW-1185">Reference proteome</keyword>
<gene>
    <name evidence="6" type="ORF">SAMN04515677_11110</name>
</gene>
<protein>
    <submittedName>
        <fullName evidence="6">LAO/AO transport system kinase</fullName>
    </submittedName>
</protein>
<keyword evidence="3" id="KW-0378">Hydrolase</keyword>
<dbReference type="Gene3D" id="3.40.50.300">
    <property type="entry name" value="P-loop containing nucleotide triphosphate hydrolases"/>
    <property type="match status" value="1"/>
</dbReference>
<dbReference type="SUPFAM" id="SSF52540">
    <property type="entry name" value="P-loop containing nucleoside triphosphate hydrolases"/>
    <property type="match status" value="1"/>
</dbReference>
<sequence length="311" mass="34576">MDKLIKNLLQGSKKDCARAISIVENRSKGYERLLKEILPYTGNSYIVGITGPPGVGKSTFTKEVVKEMIKDGYSIGIIAIDPTSHFTKGAILGDRIRMTELTSNNKVFIRSMGSRGSLGGTTNSILSVIKVLEAYGCDYIFIETVGVGQSEVDIVNISDTVAIVLMPGMGDDIQAIKAGIMEIADIFVINKADKDGVSKTKTEIENMLSFKNDWEFRPKVSLAISNKGEGINEAIDNIKSHKLFLENTNKLMNKKAMRDYKEMDDFVHIKLEEMLNKVYKQINIQEKIQQTEGSTLDIYTMAEDVIQSLKK</sequence>
<keyword evidence="6" id="KW-0808">Transferase</keyword>
<dbReference type="GO" id="GO:0003924">
    <property type="term" value="F:GTPase activity"/>
    <property type="evidence" value="ECO:0007669"/>
    <property type="project" value="InterPro"/>
</dbReference>
<dbReference type="GO" id="GO:0016301">
    <property type="term" value="F:kinase activity"/>
    <property type="evidence" value="ECO:0007669"/>
    <property type="project" value="UniProtKB-KW"/>
</dbReference>
<dbReference type="InterPro" id="IPR027417">
    <property type="entry name" value="P-loop_NTPase"/>
</dbReference>
<dbReference type="PANTHER" id="PTHR43087:SF1">
    <property type="entry name" value="LAO_AO TRANSPORT SYSTEM ATPASE"/>
    <property type="match status" value="1"/>
</dbReference>